<keyword evidence="8 11" id="KW-0472">Membrane</keyword>
<dbReference type="PROSITE" id="PS50042">
    <property type="entry name" value="CNMP_BINDING_3"/>
    <property type="match status" value="2"/>
</dbReference>
<feature type="region of interest" description="Disordered" evidence="10">
    <location>
        <begin position="579"/>
        <end position="611"/>
    </location>
</feature>
<feature type="repeat" description="ANK" evidence="9">
    <location>
        <begin position="2059"/>
        <end position="2091"/>
    </location>
</feature>
<feature type="region of interest" description="Disordered" evidence="10">
    <location>
        <begin position="1946"/>
        <end position="2008"/>
    </location>
</feature>
<evidence type="ECO:0000256" key="8">
    <source>
        <dbReference type="ARBA" id="ARBA00023136"/>
    </source>
</evidence>
<comment type="similarity">
    <text evidence="2">Belongs to the potassium channel family. Plant (TC 1.A.1.4) subfamily.</text>
</comment>
<dbReference type="SUPFAM" id="SSF81324">
    <property type="entry name" value="Voltage-gated potassium channels"/>
    <property type="match status" value="2"/>
</dbReference>
<dbReference type="Pfam" id="PF07885">
    <property type="entry name" value="Ion_trans_2"/>
    <property type="match status" value="1"/>
</dbReference>
<dbReference type="Pfam" id="PF13202">
    <property type="entry name" value="EF-hand_5"/>
    <property type="match status" value="1"/>
</dbReference>
<sequence>MVLTPIVTSPATPKISAMNLFSPSNSARRKSIILPSRNGPTPVPSKKSSRQLKRVTFNLMEDVINSGPKEGPDESVGFLGRLFATVWGREQDPIQSLRHAKRSVLVLAYLHTTWSLPFDAVFRSSLVSPHGYIVDFVYLLDVAFELWFGFGESAHSQGYFRRKRIFDMRLGSCFALEVLMLAPYYVAYCVLSATGNVGSWSGAGVLLFASRIFQINRVRLLKAFFREMEVSVDIDVRKTALVKYAAMIIGAAHWLGCIWWFLSSLNNFDNSTWVFHYCDSFLSPSAAAQAEGVPAYIAEHGVVEAYDLGDLSERYLLAVYWGFQSLTNLGYSDLIPDNAIEMIFAWFLCVFQVSFYAYILGTLFSFVVRKDGNAESYRKSIAALESYSRNRNLPKKLHDSLIRYFDFQLSKSDNDDNTQVVNSLPNTLLAKVADFKYSSIVLKAACFTNIPSEFLTSVLERLRPRFLMPNERLFNQGDMSRELCFVEKGTLLVYADNDEKIFVREVNNDTAETPMVGEYSFFLTVAQPEMVKTMSNGDVTVLVLSKEDYLSCLENYPESQSIISSRLLAELGLNSKGDEITNAASQESDNQQRRKKEKKNAANDNSSTDDFTKHLQQILRNRSAEALYEMIVAASEGDGRHVKDLLLQGLDINTCDFDQRTTLHLAAAQGNSKVVQLLLREGADVHAVDRYGNNPLHEAVSNNHVGVADMLGRAGAELNYENPADYMTAAAGFGDLDKLQTLIAHGIDVNAADKDGRSSLHLVSSEGNLNVVEFLLAHEADANSKDRWGHTPLDGAVEKGHDLVAAALFARGGTMNMKTAKSLLMKSARAGDLGTLKLLSENGIDVDVKDYDLCCALHVAAMADQPVAVDFLLSNKATVNLLSRWTTTPLDEAIKSQSVLSAKLLMACGGQTYCEHTEQNLGLVRDSDLTLSSLRKMISNEVNLQSVRRREMHKLKQMHIKLLDDVDEGNRVIQLQVQNQDAIVSKMANSRLAMDFPVFKESDLEFENLYIGLPSFEVYDKHLLRVIGSVIDGTVDDEDRQSQSGSEFEADEKKDERRSPKTTGGYSMMRFMQERQDEAKTVQKHLGKVNQFNTFNQVMLSLPKVEEGFLHLLKCFEKRSSSFRSCGVLSLLGEELVDCFRLCGVAQVDEAKVIAFIREVHEYTPPDNVDETNFDRTSELDVTFGQVIGSQFAVDLFAPEYDVSETSSKVCGAFRIVRSTFNLLDTDGDGEISPEELQSSRMIIGDLSYGNELFKSFDGMPSVSIGEMAEVFAKWTLLSEGDEYAVMKREAEGNSVGVNSAASDDDHSDVSSISVTDFVEDAKSPSTSKDDTAPVHGAAVSSALEKSAKKRGFFQKLLGNAGDDSANSDDVVATFTELVKTQTKNSFARFSREGKEELTKEEFTKLVQNVMDTASDKIILELFDRFSDESGEAVPFVNIKNVSNAEQSAKPEAELAALVESNKTKKNSSKSWVIHEGDALHRAIVFARFLAAIYYLMVVPYECALIHPRATVDTESVSMQIFVVGWCVDTVLFLDLLSKFHLTYTNRRGLKVDSLVKIRKHYLAHGFTFDLVAILPIDLVVYATLNTSVTRLGYFRLPKLLRCVDIINHFSGKLAKASASTRIKTEIQILFSLLFSLLHVSACLWFALTDPTVDSNGNTYLDNYNGKFDGFGSVSSSEIYFEQYLLALYWVTGTLTTMGQGGGDLMPQNSRERIFAIYLMTMNLSIYAYILGVISNLFMSADEAIVQKRAEISALERYISSNKIDATLEKEIRSAMSNNGQHGVSVEEERAVFKKLSHSLQVQVSRHTSSELVDNVKAFKDCDQHFRENVCTELTEENFGPGTYIIKKKEPCHSFFVVAAGTVDLVGQDEGSAVEERKMAEVGIGGVIGEIPFFFNMRHSDTYRTSMDSHVRVFVMSKDKYDRLVKLYPNEEEKITQNVLSQIDLNRNGGGKRKGSGSVSDAASSVASGDNSSVGDSSMGEGSQVSGDGASDIGSDEDGSRADTDDDHVDMVKRAIEKKREKRALQSHYALCLAAGKGEVDVLRKAINAGLNIDQCQYFGRSPLHIASSEGNLAVVKYLTPLMESPNIFDRRNNTPLMDAVRHTHSEVAKYLKSVGCTLNEDFASKELSTACADGDEKKVELLLQLDVNPSLNPPGRRRGASRRRRSAAHMAASNNHVGCMRLLIKYWSKLNTFDAWGGTPLADAIRHDHVHMQDVLRKAGAKLKEVGLCTAASAGDLDTIRLMCDNGADINVTNYIGRTMLHLACSNKQPSVIEYLLGFNHIDLNPCDWYGGTPLDDADREANTSIAVMIQEAGGKNSKDSSLQASLAEMQNKRMSEKEKAEKQRETEKKLDALRGQVLVKVSKIGQVAILDIASLKRLWDSLALSLNTNTWRKQQALDKSPKPSLAEVLQHFRASFASFMKIKYAINKLNCYEVIASFASLLEAGKVQSPSQYMNLVVSIFDEYFEESSPAYVSVNPLTISELVSFVKDKAADSSRVIQNSGYDAETKKCSKNVYQKVLDELEASLIDDYLPVYFKSQEYKAIHRHPSGRVWRVKHMCKTARILCNNIELELANVVEKMVKDDEMKDMYKGSTGYNNLTLEGACALKTNVQNCRDRIETITVIMSSVYGKAHKKASILSQQRQARDTKGGGGGDWKGVKA</sequence>
<dbReference type="PANTHER" id="PTHR45743">
    <property type="entry name" value="POTASSIUM CHANNEL AKT1"/>
    <property type="match status" value="1"/>
</dbReference>
<protein>
    <recommendedName>
        <fullName evidence="16">Calmodulin</fullName>
    </recommendedName>
</protein>
<keyword evidence="5" id="KW-0106">Calcium</keyword>
<dbReference type="Gene3D" id="1.25.40.20">
    <property type="entry name" value="Ankyrin repeat-containing domain"/>
    <property type="match status" value="6"/>
</dbReference>
<feature type="repeat" description="ANK" evidence="9">
    <location>
        <begin position="819"/>
        <end position="851"/>
    </location>
</feature>
<dbReference type="InterPro" id="IPR045319">
    <property type="entry name" value="KAT/AKT"/>
</dbReference>
<dbReference type="InterPro" id="IPR014710">
    <property type="entry name" value="RmlC-like_jellyroll"/>
</dbReference>
<dbReference type="InterPro" id="IPR013099">
    <property type="entry name" value="K_chnl_dom"/>
</dbReference>
<dbReference type="PROSITE" id="PS50222">
    <property type="entry name" value="EF_HAND_2"/>
    <property type="match status" value="1"/>
</dbReference>
<feature type="domain" description="Cyclic nucleotide-binding" evidence="12">
    <location>
        <begin position="446"/>
        <end position="570"/>
    </location>
</feature>
<dbReference type="InterPro" id="IPR036770">
    <property type="entry name" value="Ankyrin_rpt-contain_sf"/>
</dbReference>
<feature type="domain" description="EF-hand" evidence="13">
    <location>
        <begin position="1212"/>
        <end position="1247"/>
    </location>
</feature>
<feature type="compositionally biased region" description="Basic residues" evidence="10">
    <location>
        <begin position="2156"/>
        <end position="2168"/>
    </location>
</feature>
<feature type="transmembrane region" description="Helical" evidence="11">
    <location>
        <begin position="241"/>
        <end position="262"/>
    </location>
</feature>
<evidence type="ECO:0000256" key="1">
    <source>
        <dbReference type="ARBA" id="ARBA00004141"/>
    </source>
</evidence>
<dbReference type="SUPFAM" id="SSF48097">
    <property type="entry name" value="Regulator of G-protein signaling, RGS"/>
    <property type="match status" value="1"/>
</dbReference>
<dbReference type="Gene3D" id="1.10.167.10">
    <property type="entry name" value="Regulator of G-protein Signalling 4, domain 2"/>
    <property type="match status" value="1"/>
</dbReference>
<comment type="caution">
    <text evidence="14">The sequence shown here is derived from an EMBL/GenBank/DDBJ whole genome shotgun (WGS) entry which is preliminary data.</text>
</comment>
<name>A0A9W6ZCV9_9STRA</name>
<dbReference type="Pfam" id="PF00027">
    <property type="entry name" value="cNMP_binding"/>
    <property type="match status" value="2"/>
</dbReference>
<dbReference type="SMART" id="SM00100">
    <property type="entry name" value="cNMP"/>
    <property type="match status" value="2"/>
</dbReference>
<evidence type="ECO:0000256" key="2">
    <source>
        <dbReference type="ARBA" id="ARBA00007929"/>
    </source>
</evidence>
<dbReference type="Proteomes" id="UP001162640">
    <property type="component" value="Unassembled WGS sequence"/>
</dbReference>
<dbReference type="SUPFAM" id="SSF48403">
    <property type="entry name" value="Ankyrin repeat"/>
    <property type="match status" value="2"/>
</dbReference>
<dbReference type="SMART" id="SM00248">
    <property type="entry name" value="ANK"/>
    <property type="match status" value="14"/>
</dbReference>
<evidence type="ECO:0000259" key="12">
    <source>
        <dbReference type="PROSITE" id="PS50042"/>
    </source>
</evidence>
<evidence type="ECO:0000256" key="3">
    <source>
        <dbReference type="ARBA" id="ARBA00022448"/>
    </source>
</evidence>
<dbReference type="InterPro" id="IPR005821">
    <property type="entry name" value="Ion_trans_dom"/>
</dbReference>
<dbReference type="InterPro" id="IPR011992">
    <property type="entry name" value="EF-hand-dom_pair"/>
</dbReference>
<dbReference type="Gene3D" id="1.10.287.630">
    <property type="entry name" value="Helix hairpin bin"/>
    <property type="match status" value="1"/>
</dbReference>
<dbReference type="InterPro" id="IPR018490">
    <property type="entry name" value="cNMP-bd_dom_sf"/>
</dbReference>
<dbReference type="InterPro" id="IPR000595">
    <property type="entry name" value="cNMP-bd_dom"/>
</dbReference>
<feature type="compositionally biased region" description="Basic and acidic residues" evidence="10">
    <location>
        <begin position="2332"/>
        <end position="2349"/>
    </location>
</feature>
<feature type="transmembrane region" description="Helical" evidence="11">
    <location>
        <begin position="1715"/>
        <end position="1739"/>
    </location>
</feature>
<dbReference type="SUPFAM" id="SSF47473">
    <property type="entry name" value="EF-hand"/>
    <property type="match status" value="1"/>
</dbReference>
<evidence type="ECO:0000256" key="9">
    <source>
        <dbReference type="PROSITE-ProRule" id="PRU00023"/>
    </source>
</evidence>
<organism evidence="14 15">
    <name type="scientific">Triparma laevis f. inornata</name>
    <dbReference type="NCBI Taxonomy" id="1714386"/>
    <lineage>
        <taxon>Eukaryota</taxon>
        <taxon>Sar</taxon>
        <taxon>Stramenopiles</taxon>
        <taxon>Ochrophyta</taxon>
        <taxon>Bolidophyceae</taxon>
        <taxon>Parmales</taxon>
        <taxon>Triparmaceae</taxon>
        <taxon>Triparma</taxon>
    </lineage>
</organism>
<dbReference type="PANTHER" id="PTHR45743:SF2">
    <property type="entry name" value="POTASSIUM CHANNEL AKT1"/>
    <property type="match status" value="1"/>
</dbReference>
<feature type="repeat" description="ANK" evidence="9">
    <location>
        <begin position="691"/>
        <end position="723"/>
    </location>
</feature>
<dbReference type="InterPro" id="IPR002048">
    <property type="entry name" value="EF_hand_dom"/>
</dbReference>
<dbReference type="Pfam" id="PF13637">
    <property type="entry name" value="Ank_4"/>
    <property type="match status" value="1"/>
</dbReference>
<evidence type="ECO:0000256" key="10">
    <source>
        <dbReference type="SAM" id="MobiDB-lite"/>
    </source>
</evidence>
<keyword evidence="4 11" id="KW-0812">Transmembrane</keyword>
<feature type="compositionally biased region" description="Polar residues" evidence="10">
    <location>
        <begin position="602"/>
        <end position="611"/>
    </location>
</feature>
<feature type="compositionally biased region" description="Basic and acidic residues" evidence="10">
    <location>
        <begin position="1998"/>
        <end position="2008"/>
    </location>
</feature>
<comment type="subcellular location">
    <subcellularLocation>
        <location evidence="1">Membrane</location>
        <topology evidence="1">Multi-pass membrane protein</topology>
    </subcellularLocation>
</comment>
<feature type="domain" description="Cyclic nucleotide-binding" evidence="12">
    <location>
        <begin position="1818"/>
        <end position="1942"/>
    </location>
</feature>
<keyword evidence="9" id="KW-0040">ANK repeat</keyword>
<dbReference type="Pfam" id="PF00520">
    <property type="entry name" value="Ion_trans"/>
    <property type="match status" value="1"/>
</dbReference>
<feature type="compositionally biased region" description="Gly residues" evidence="10">
    <location>
        <begin position="2651"/>
        <end position="2662"/>
    </location>
</feature>
<feature type="compositionally biased region" description="Low complexity" evidence="10">
    <location>
        <begin position="1956"/>
        <end position="1978"/>
    </location>
</feature>
<dbReference type="GO" id="GO:0016020">
    <property type="term" value="C:membrane"/>
    <property type="evidence" value="ECO:0007669"/>
    <property type="project" value="UniProtKB-SubCell"/>
</dbReference>
<dbReference type="Gene3D" id="2.60.120.10">
    <property type="entry name" value="Jelly Rolls"/>
    <property type="match status" value="2"/>
</dbReference>
<dbReference type="Pfam" id="PF12796">
    <property type="entry name" value="Ank_2"/>
    <property type="match status" value="5"/>
</dbReference>
<dbReference type="PROSITE" id="PS50088">
    <property type="entry name" value="ANK_REPEAT"/>
    <property type="match status" value="5"/>
</dbReference>
<feature type="region of interest" description="Disordered" evidence="10">
    <location>
        <begin position="2330"/>
        <end position="2349"/>
    </location>
</feature>
<feature type="region of interest" description="Disordered" evidence="10">
    <location>
        <begin position="2640"/>
        <end position="2662"/>
    </location>
</feature>
<feature type="transmembrane region" description="Helical" evidence="11">
    <location>
        <begin position="343"/>
        <end position="368"/>
    </location>
</feature>
<dbReference type="SUPFAM" id="SSF51206">
    <property type="entry name" value="cAMP-binding domain-like"/>
    <property type="match status" value="2"/>
</dbReference>
<feature type="repeat" description="ANK" evidence="9">
    <location>
        <begin position="755"/>
        <end position="787"/>
    </location>
</feature>
<dbReference type="Gene3D" id="1.10.238.10">
    <property type="entry name" value="EF-hand"/>
    <property type="match status" value="1"/>
</dbReference>
<keyword evidence="3" id="KW-0813">Transport</keyword>
<keyword evidence="6 11" id="KW-1133">Transmembrane helix</keyword>
<feature type="region of interest" description="Disordered" evidence="10">
    <location>
        <begin position="2150"/>
        <end position="2170"/>
    </location>
</feature>
<dbReference type="CDD" id="cd00038">
    <property type="entry name" value="CAP_ED"/>
    <property type="match status" value="2"/>
</dbReference>
<gene>
    <name evidence="14" type="ORF">TL16_g00372</name>
</gene>
<accession>A0A9W6ZCV9</accession>
<evidence type="ECO:0000256" key="4">
    <source>
        <dbReference type="ARBA" id="ARBA00022692"/>
    </source>
</evidence>
<dbReference type="InterPro" id="IPR044926">
    <property type="entry name" value="RGS_subdomain_2"/>
</dbReference>
<evidence type="ECO:0000313" key="15">
    <source>
        <dbReference type="Proteomes" id="UP001162640"/>
    </source>
</evidence>
<evidence type="ECO:0000256" key="7">
    <source>
        <dbReference type="ARBA" id="ARBA00023065"/>
    </source>
</evidence>
<proteinExistence type="inferred from homology"/>
<dbReference type="GO" id="GO:0005249">
    <property type="term" value="F:voltage-gated potassium channel activity"/>
    <property type="evidence" value="ECO:0007669"/>
    <property type="project" value="InterPro"/>
</dbReference>
<evidence type="ECO:0000256" key="11">
    <source>
        <dbReference type="SAM" id="Phobius"/>
    </source>
</evidence>
<reference evidence="15" key="1">
    <citation type="journal article" date="2023" name="Commun. Biol.">
        <title>Genome analysis of Parmales, the sister group of diatoms, reveals the evolutionary specialization of diatoms from phago-mixotrophs to photoautotrophs.</title>
        <authorList>
            <person name="Ban H."/>
            <person name="Sato S."/>
            <person name="Yoshikawa S."/>
            <person name="Yamada K."/>
            <person name="Nakamura Y."/>
            <person name="Ichinomiya M."/>
            <person name="Sato N."/>
            <person name="Blanc-Mathieu R."/>
            <person name="Endo H."/>
            <person name="Kuwata A."/>
            <person name="Ogata H."/>
        </authorList>
    </citation>
    <scope>NUCLEOTIDE SEQUENCE [LARGE SCALE GENOMIC DNA]</scope>
</reference>
<evidence type="ECO:0000256" key="5">
    <source>
        <dbReference type="ARBA" id="ARBA00022837"/>
    </source>
</evidence>
<dbReference type="EMBL" id="BLQM01000006">
    <property type="protein sequence ID" value="GMH48788.1"/>
    <property type="molecule type" value="Genomic_DNA"/>
</dbReference>
<dbReference type="GO" id="GO:0005509">
    <property type="term" value="F:calcium ion binding"/>
    <property type="evidence" value="ECO:0007669"/>
    <property type="project" value="InterPro"/>
</dbReference>
<dbReference type="PROSITE" id="PS00018">
    <property type="entry name" value="EF_HAND_1"/>
    <property type="match status" value="1"/>
</dbReference>
<feature type="transmembrane region" description="Helical" evidence="11">
    <location>
        <begin position="170"/>
        <end position="188"/>
    </location>
</feature>
<feature type="region of interest" description="Disordered" evidence="10">
    <location>
        <begin position="1036"/>
        <end position="1066"/>
    </location>
</feature>
<feature type="transmembrane region" description="Helical" evidence="11">
    <location>
        <begin position="1517"/>
        <end position="1538"/>
    </location>
</feature>
<evidence type="ECO:0000313" key="14">
    <source>
        <dbReference type="EMBL" id="GMH48788.1"/>
    </source>
</evidence>
<dbReference type="InterPro" id="IPR018247">
    <property type="entry name" value="EF_Hand_1_Ca_BS"/>
</dbReference>
<dbReference type="PROSITE" id="PS50297">
    <property type="entry name" value="ANK_REP_REGION"/>
    <property type="match status" value="4"/>
</dbReference>
<dbReference type="InterPro" id="IPR036305">
    <property type="entry name" value="RGS_sf"/>
</dbReference>
<dbReference type="InterPro" id="IPR002110">
    <property type="entry name" value="Ankyrin_rpt"/>
</dbReference>
<evidence type="ECO:0000256" key="6">
    <source>
        <dbReference type="ARBA" id="ARBA00022989"/>
    </source>
</evidence>
<keyword evidence="7" id="KW-0406">Ion transport</keyword>
<evidence type="ECO:0008006" key="16">
    <source>
        <dbReference type="Google" id="ProtNLM"/>
    </source>
</evidence>
<feature type="transmembrane region" description="Helical" evidence="11">
    <location>
        <begin position="1684"/>
        <end position="1703"/>
    </location>
</feature>
<feature type="transmembrane region" description="Helical" evidence="11">
    <location>
        <begin position="1479"/>
        <end position="1497"/>
    </location>
</feature>
<dbReference type="Gene3D" id="1.10.287.70">
    <property type="match status" value="2"/>
</dbReference>
<feature type="transmembrane region" description="Helical" evidence="11">
    <location>
        <begin position="1629"/>
        <end position="1648"/>
    </location>
</feature>
<evidence type="ECO:0000259" key="13">
    <source>
        <dbReference type="PROSITE" id="PS50222"/>
    </source>
</evidence>
<feature type="repeat" description="ANK" evidence="9">
    <location>
        <begin position="658"/>
        <end position="690"/>
    </location>
</feature>